<evidence type="ECO:0000313" key="3">
    <source>
        <dbReference type="Proteomes" id="UP000756346"/>
    </source>
</evidence>
<reference evidence="2" key="1">
    <citation type="journal article" date="2021" name="Nat. Commun.">
        <title>Genetic determinants of endophytism in the Arabidopsis root mycobiome.</title>
        <authorList>
            <person name="Mesny F."/>
            <person name="Miyauchi S."/>
            <person name="Thiergart T."/>
            <person name="Pickel B."/>
            <person name="Atanasova L."/>
            <person name="Karlsson M."/>
            <person name="Huettel B."/>
            <person name="Barry K.W."/>
            <person name="Haridas S."/>
            <person name="Chen C."/>
            <person name="Bauer D."/>
            <person name="Andreopoulos W."/>
            <person name="Pangilinan J."/>
            <person name="LaButti K."/>
            <person name="Riley R."/>
            <person name="Lipzen A."/>
            <person name="Clum A."/>
            <person name="Drula E."/>
            <person name="Henrissat B."/>
            <person name="Kohler A."/>
            <person name="Grigoriev I.V."/>
            <person name="Martin F.M."/>
            <person name="Hacquard S."/>
        </authorList>
    </citation>
    <scope>NUCLEOTIDE SEQUENCE</scope>
    <source>
        <strain evidence="2">MPI-CAGE-CH-0230</strain>
    </source>
</reference>
<feature type="region of interest" description="Disordered" evidence="1">
    <location>
        <begin position="105"/>
        <end position="168"/>
    </location>
</feature>
<dbReference type="AlphaFoldDB" id="A0A9P8YDZ6"/>
<gene>
    <name evidence="2" type="ORF">B0I36DRAFT_62074</name>
</gene>
<evidence type="ECO:0000313" key="2">
    <source>
        <dbReference type="EMBL" id="KAH7037127.1"/>
    </source>
</evidence>
<organism evidence="2 3">
    <name type="scientific">Microdochium trichocladiopsis</name>
    <dbReference type="NCBI Taxonomy" id="1682393"/>
    <lineage>
        <taxon>Eukaryota</taxon>
        <taxon>Fungi</taxon>
        <taxon>Dikarya</taxon>
        <taxon>Ascomycota</taxon>
        <taxon>Pezizomycotina</taxon>
        <taxon>Sordariomycetes</taxon>
        <taxon>Xylariomycetidae</taxon>
        <taxon>Xylariales</taxon>
        <taxon>Microdochiaceae</taxon>
        <taxon>Microdochium</taxon>
    </lineage>
</organism>
<feature type="region of interest" description="Disordered" evidence="1">
    <location>
        <begin position="47"/>
        <end position="68"/>
    </location>
</feature>
<feature type="compositionally biased region" description="Low complexity" evidence="1">
    <location>
        <begin position="49"/>
        <end position="62"/>
    </location>
</feature>
<dbReference type="EMBL" id="JAGTJQ010000002">
    <property type="protein sequence ID" value="KAH7037127.1"/>
    <property type="molecule type" value="Genomic_DNA"/>
</dbReference>
<sequence>MGWMDGSLAPSRRHRSRSSEVELPRISQRPLLSLRVFLSLGSCRRFPMPRRLPSQPRQPSASGTGAQDTRNWLAWVSAVKSAARAASSVRRKESLGILDLVSELGDDGTRSCRASQDTSDPGCMHVSDTLRHQTNGQPLCGNPPDTGAEAQAEAHATIATGPVISSRR</sequence>
<feature type="compositionally biased region" description="Low complexity" evidence="1">
    <location>
        <begin position="146"/>
        <end position="161"/>
    </location>
</feature>
<dbReference type="GeneID" id="70192652"/>
<protein>
    <submittedName>
        <fullName evidence="2">Uncharacterized protein</fullName>
    </submittedName>
</protein>
<name>A0A9P8YDZ6_9PEZI</name>
<comment type="caution">
    <text evidence="2">The sequence shown here is derived from an EMBL/GenBank/DDBJ whole genome shotgun (WGS) entry which is preliminary data.</text>
</comment>
<accession>A0A9P8YDZ6</accession>
<evidence type="ECO:0000256" key="1">
    <source>
        <dbReference type="SAM" id="MobiDB-lite"/>
    </source>
</evidence>
<dbReference type="Proteomes" id="UP000756346">
    <property type="component" value="Unassembled WGS sequence"/>
</dbReference>
<keyword evidence="3" id="KW-1185">Reference proteome</keyword>
<feature type="region of interest" description="Disordered" evidence="1">
    <location>
        <begin position="1"/>
        <end position="22"/>
    </location>
</feature>
<dbReference type="RefSeq" id="XP_046016248.1">
    <property type="nucleotide sequence ID" value="XM_046163106.1"/>
</dbReference>
<proteinExistence type="predicted"/>